<comment type="subcellular location">
    <subcellularLocation>
        <location evidence="1">Membrane</location>
        <topology evidence="1">Multi-pass membrane protein</topology>
    </subcellularLocation>
</comment>
<evidence type="ECO:0000256" key="2">
    <source>
        <dbReference type="ARBA" id="ARBA00007079"/>
    </source>
</evidence>
<accession>A0A7I8IM92</accession>
<feature type="transmembrane region" description="Helical" evidence="9">
    <location>
        <begin position="107"/>
        <end position="126"/>
    </location>
</feature>
<evidence type="ECO:0000313" key="11">
    <source>
        <dbReference type="Proteomes" id="UP001189122"/>
    </source>
</evidence>
<evidence type="ECO:0000256" key="6">
    <source>
        <dbReference type="ARBA" id="ARBA00023065"/>
    </source>
</evidence>
<keyword evidence="7 9" id="KW-0472">Membrane</keyword>
<evidence type="ECO:0000256" key="8">
    <source>
        <dbReference type="ARBA" id="ARBA00023303"/>
    </source>
</evidence>
<keyword evidence="11" id="KW-1185">Reference proteome</keyword>
<dbReference type="AlphaFoldDB" id="A0A7I8IM92"/>
<dbReference type="Pfam" id="PF11744">
    <property type="entry name" value="ALMT"/>
    <property type="match status" value="1"/>
</dbReference>
<evidence type="ECO:0000256" key="7">
    <source>
        <dbReference type="ARBA" id="ARBA00023136"/>
    </source>
</evidence>
<comment type="similarity">
    <text evidence="2">Belongs to the aromatic acid exporter (TC 2.A.85) family.</text>
</comment>
<dbReference type="GO" id="GO:0034220">
    <property type="term" value="P:monoatomic ion transmembrane transport"/>
    <property type="evidence" value="ECO:0007669"/>
    <property type="project" value="UniProtKB-KW"/>
</dbReference>
<gene>
    <name evidence="10" type="ORF">SI7747_04005359</name>
</gene>
<dbReference type="GO" id="GO:0015743">
    <property type="term" value="P:malate transport"/>
    <property type="evidence" value="ECO:0007669"/>
    <property type="project" value="InterPro"/>
</dbReference>
<dbReference type="EMBL" id="CACRZD030000004">
    <property type="protein sequence ID" value="CAA6658918.1"/>
    <property type="molecule type" value="Genomic_DNA"/>
</dbReference>
<evidence type="ECO:0000256" key="1">
    <source>
        <dbReference type="ARBA" id="ARBA00004141"/>
    </source>
</evidence>
<reference evidence="10 11" key="1">
    <citation type="submission" date="2019-12" db="EMBL/GenBank/DDBJ databases">
        <authorList>
            <person name="Scholz U."/>
            <person name="Mascher M."/>
            <person name="Fiebig A."/>
        </authorList>
    </citation>
    <scope>NUCLEOTIDE SEQUENCE</scope>
</reference>
<evidence type="ECO:0000256" key="3">
    <source>
        <dbReference type="ARBA" id="ARBA00022448"/>
    </source>
</evidence>
<dbReference type="GO" id="GO:0016020">
    <property type="term" value="C:membrane"/>
    <property type="evidence" value="ECO:0007669"/>
    <property type="project" value="UniProtKB-SubCell"/>
</dbReference>
<dbReference type="Proteomes" id="UP001189122">
    <property type="component" value="Unassembled WGS sequence"/>
</dbReference>
<evidence type="ECO:0000313" key="10">
    <source>
        <dbReference type="EMBL" id="CAA2619192.1"/>
    </source>
</evidence>
<name>A0A7I8IM92_SPIIN</name>
<organism evidence="10">
    <name type="scientific">Spirodela intermedia</name>
    <name type="common">Intermediate duckweed</name>
    <dbReference type="NCBI Taxonomy" id="51605"/>
    <lineage>
        <taxon>Eukaryota</taxon>
        <taxon>Viridiplantae</taxon>
        <taxon>Streptophyta</taxon>
        <taxon>Embryophyta</taxon>
        <taxon>Tracheophyta</taxon>
        <taxon>Spermatophyta</taxon>
        <taxon>Magnoliopsida</taxon>
        <taxon>Liliopsida</taxon>
        <taxon>Araceae</taxon>
        <taxon>Lemnoideae</taxon>
        <taxon>Spirodela</taxon>
    </lineage>
</organism>
<evidence type="ECO:0000256" key="5">
    <source>
        <dbReference type="ARBA" id="ARBA00022989"/>
    </source>
</evidence>
<feature type="transmembrane region" description="Helical" evidence="9">
    <location>
        <begin position="50"/>
        <end position="69"/>
    </location>
</feature>
<dbReference type="EMBL" id="LR743591">
    <property type="protein sequence ID" value="CAA2619192.1"/>
    <property type="molecule type" value="Genomic_DNA"/>
</dbReference>
<protein>
    <submittedName>
        <fullName evidence="10">Uncharacterized protein</fullName>
    </submittedName>
</protein>
<proteinExistence type="inferred from homology"/>
<keyword evidence="8" id="KW-0407">Ion channel</keyword>
<evidence type="ECO:0000256" key="4">
    <source>
        <dbReference type="ARBA" id="ARBA00022692"/>
    </source>
</evidence>
<dbReference type="InterPro" id="IPR020966">
    <property type="entry name" value="ALMT"/>
</dbReference>
<feature type="transmembrane region" description="Helical" evidence="9">
    <location>
        <begin position="81"/>
        <end position="100"/>
    </location>
</feature>
<dbReference type="PANTHER" id="PTHR31086">
    <property type="entry name" value="ALUMINUM-ACTIVATED MALATE TRANSPORTER 10"/>
    <property type="match status" value="1"/>
</dbReference>
<evidence type="ECO:0000256" key="9">
    <source>
        <dbReference type="SAM" id="Phobius"/>
    </source>
</evidence>
<feature type="transmembrane region" description="Helical" evidence="9">
    <location>
        <begin position="132"/>
        <end position="152"/>
    </location>
</feature>
<keyword evidence="4 9" id="KW-0812">Transmembrane</keyword>
<keyword evidence="3" id="KW-0813">Transport</keyword>
<sequence length="545" mass="60822">MGGSFGFNADDGAHRSRVWRMRRGVAGAWRKLSEFAVSAWEFGRADRRKVVFGAKVGLALTIISLLVFVKGPFQDLNRYSVWAILTVVVVFEFSVGATLSKGFNRGLGTLFAGGLALGIAELSTLFGNGEEVIIIISIFLAGFFSSFLKLYPTMKMYEYGFRVFLITFCFILVSGYRTRQFIETAVNRFFLIVLGASISLAVNVCIYPIWAGEDLHNLVAKNFAGVAKSLEGCVSGYLQCVEYERVPSKILTYQASDDPLYSGYRAAVESTSQEESLMSFAIWEPPHGRYRMMNYPWKNYVKVSGALRHCAFMVMALHGCILAEIQAPPERRQVFSAELQRVGTEGAKVLRELGDRVKNTMKLSAGDILSEVHEAAEELQKKIDRRSYLLVNSECWEIGKRPVGMEDTLTSLNSMEEDGNYLPIKSRSEAVLDLRYVQVPRSWDVHDSSTGFSSSYIAEDSANNMLQKQITWPVRRSFNADAVTPNEESRTYESASALSLATFSSLLIEFVARLQNLVDSFVELSDAARFREPVDELAVDGHLLG</sequence>
<keyword evidence="6" id="KW-0406">Ion transport</keyword>
<feature type="transmembrane region" description="Helical" evidence="9">
    <location>
        <begin position="159"/>
        <end position="177"/>
    </location>
</feature>
<keyword evidence="5 9" id="KW-1133">Transmembrane helix</keyword>
<feature type="transmembrane region" description="Helical" evidence="9">
    <location>
        <begin position="189"/>
        <end position="210"/>
    </location>
</feature>